<organism evidence="1 2">
    <name type="scientific">Dorcoceras hygrometricum</name>
    <dbReference type="NCBI Taxonomy" id="472368"/>
    <lineage>
        <taxon>Eukaryota</taxon>
        <taxon>Viridiplantae</taxon>
        <taxon>Streptophyta</taxon>
        <taxon>Embryophyta</taxon>
        <taxon>Tracheophyta</taxon>
        <taxon>Spermatophyta</taxon>
        <taxon>Magnoliopsida</taxon>
        <taxon>eudicotyledons</taxon>
        <taxon>Gunneridae</taxon>
        <taxon>Pentapetalae</taxon>
        <taxon>asterids</taxon>
        <taxon>lamiids</taxon>
        <taxon>Lamiales</taxon>
        <taxon>Gesneriaceae</taxon>
        <taxon>Didymocarpoideae</taxon>
        <taxon>Trichosporeae</taxon>
        <taxon>Loxocarpinae</taxon>
        <taxon>Dorcoceras</taxon>
    </lineage>
</organism>
<reference evidence="1 2" key="1">
    <citation type="journal article" date="2015" name="Proc. Natl. Acad. Sci. U.S.A.">
        <title>The resurrection genome of Boea hygrometrica: A blueprint for survival of dehydration.</title>
        <authorList>
            <person name="Xiao L."/>
            <person name="Yang G."/>
            <person name="Zhang L."/>
            <person name="Yang X."/>
            <person name="Zhao S."/>
            <person name="Ji Z."/>
            <person name="Zhou Q."/>
            <person name="Hu M."/>
            <person name="Wang Y."/>
            <person name="Chen M."/>
            <person name="Xu Y."/>
            <person name="Jin H."/>
            <person name="Xiao X."/>
            <person name="Hu G."/>
            <person name="Bao F."/>
            <person name="Hu Y."/>
            <person name="Wan P."/>
            <person name="Li L."/>
            <person name="Deng X."/>
            <person name="Kuang T."/>
            <person name="Xiang C."/>
            <person name="Zhu J.K."/>
            <person name="Oliver M.J."/>
            <person name="He Y."/>
        </authorList>
    </citation>
    <scope>NUCLEOTIDE SEQUENCE [LARGE SCALE GENOMIC DNA]</scope>
    <source>
        <strain evidence="2">cv. XS01</strain>
    </source>
</reference>
<dbReference type="EMBL" id="KV156088">
    <property type="protein sequence ID" value="KZT76087.1"/>
    <property type="molecule type" value="Genomic_DNA"/>
</dbReference>
<accession>A0A2Z6ZSC3</accession>
<keyword evidence="2" id="KW-1185">Reference proteome</keyword>
<evidence type="ECO:0000313" key="2">
    <source>
        <dbReference type="Proteomes" id="UP000250235"/>
    </source>
</evidence>
<dbReference type="Proteomes" id="UP000250235">
    <property type="component" value="Unassembled WGS sequence"/>
</dbReference>
<protein>
    <submittedName>
        <fullName evidence="1">Uncharacterized protein</fullName>
    </submittedName>
</protein>
<proteinExistence type="predicted"/>
<dbReference type="AlphaFoldDB" id="A0A2Z6ZSC3"/>
<evidence type="ECO:0000313" key="1">
    <source>
        <dbReference type="EMBL" id="KZT76087.1"/>
    </source>
</evidence>
<name>A0A2Z6ZSC3_9LAMI</name>
<sequence>MPRRRRAWRRPSACVCAQAAARDERTIAGRRCYSFAQMLRGIAPRLVDASRKMLRPLATRWPAVGATLIARVFRGGAPLTASLRQWRLEACWPCDGRVTLRAAARRAWRGVARLPPRDFSWWRPPLQQCSGDVVTAGLFSRVWFGPVPGSP</sequence>
<gene>
    <name evidence="1" type="ORF">F511_46888</name>
</gene>